<dbReference type="RefSeq" id="XP_028473271.1">
    <property type="nucleotide sequence ID" value="XM_028618315.1"/>
</dbReference>
<name>A0A427XHD1_9TREE</name>
<accession>A0A427XHD1</accession>
<gene>
    <name evidence="2" type="ORF">EHS24_002580</name>
</gene>
<dbReference type="STRING" id="105984.A0A427XHD1"/>
<dbReference type="EMBL" id="RSCE01000013">
    <property type="protein sequence ID" value="RSH78124.1"/>
    <property type="molecule type" value="Genomic_DNA"/>
</dbReference>
<evidence type="ECO:0000313" key="2">
    <source>
        <dbReference type="EMBL" id="RSH78124.1"/>
    </source>
</evidence>
<feature type="compositionally biased region" description="Polar residues" evidence="1">
    <location>
        <begin position="505"/>
        <end position="516"/>
    </location>
</feature>
<dbReference type="Proteomes" id="UP000279236">
    <property type="component" value="Unassembled WGS sequence"/>
</dbReference>
<dbReference type="Pfam" id="PF08737">
    <property type="entry name" value="Rgp1"/>
    <property type="match status" value="1"/>
</dbReference>
<organism evidence="2 3">
    <name type="scientific">Apiotrichum porosum</name>
    <dbReference type="NCBI Taxonomy" id="105984"/>
    <lineage>
        <taxon>Eukaryota</taxon>
        <taxon>Fungi</taxon>
        <taxon>Dikarya</taxon>
        <taxon>Basidiomycota</taxon>
        <taxon>Agaricomycotina</taxon>
        <taxon>Tremellomycetes</taxon>
        <taxon>Trichosporonales</taxon>
        <taxon>Trichosporonaceae</taxon>
        <taxon>Apiotrichum</taxon>
    </lineage>
</organism>
<feature type="region of interest" description="Disordered" evidence="1">
    <location>
        <begin position="49"/>
        <end position="96"/>
    </location>
</feature>
<dbReference type="PANTHER" id="PTHR12507">
    <property type="entry name" value="REDUCED GROWTH PHENOTYPE 1 RGP1, YEAST -RELATED"/>
    <property type="match status" value="1"/>
</dbReference>
<feature type="region of interest" description="Disordered" evidence="1">
    <location>
        <begin position="500"/>
        <end position="536"/>
    </location>
</feature>
<dbReference type="InterPro" id="IPR014848">
    <property type="entry name" value="Rgp1"/>
</dbReference>
<evidence type="ECO:0008006" key="4">
    <source>
        <dbReference type="Google" id="ProtNLM"/>
    </source>
</evidence>
<feature type="compositionally biased region" description="Low complexity" evidence="1">
    <location>
        <begin position="59"/>
        <end position="69"/>
    </location>
</feature>
<evidence type="ECO:0000313" key="3">
    <source>
        <dbReference type="Proteomes" id="UP000279236"/>
    </source>
</evidence>
<dbReference type="AlphaFoldDB" id="A0A427XHD1"/>
<dbReference type="OrthoDB" id="1918at2759"/>
<sequence length="615" mass="65554">MFSVATPPVSVDTATLDSHLEVTVTPSASAFYAGEVFSAVITLRNTRVPIHTSPPESPYPQSQPASPNPVHTPHLYNPQPRSPSTPGGYDLNSPLTPDRPLFGLAKGLVYGGAGGSLEEERKRVWNTQDLPVLETARSLLGVDIKVMDGQSREFVYTLQLPSSLPPAFKGKALRFSYELVVSLTVLLPGPAKAQRTKEITIPVRVWPNVSLAQPLRTYDVLQPVIQNTELGSVAEREPLPLSPAARKQTPHEAPKPNVDSLASYARQLINTLEPIPSGGGHHRLAPPPSPSKSLTPLSPVASVDPVVVKSPGMTKSPSGRNFLLAAPEDPPKLRPRATSVAGDDELVEDAQRCGEAVEILSRHSPKASYDISQEDEVVAVLTLIKTTYRLGETVIGVVTFNDGACDRRVLKFSAFLETHEVIPEPLLPQSASSSGRARQPELRRTHAEYRTSYALHTARMPFSLDIPSDATPAFALAAGEGRAGGLEWRVRLAFLVASPPAHRGPSSSHTPRTPQAAQGADSPLNGRPGGDTKPAIPAKAAGAAHLLSANTMINLLPAEGDTDNVTFTAGPTLTPYSKGSEGWLEARAETVECVVPVSVLAGNTAFVVRPSVYSV</sequence>
<protein>
    <recommendedName>
        <fullName evidence="4">Rgp1-domain-containing protein</fullName>
    </recommendedName>
</protein>
<dbReference type="GeneID" id="39587123"/>
<reference evidence="2 3" key="1">
    <citation type="submission" date="2018-11" db="EMBL/GenBank/DDBJ databases">
        <title>Genome sequence of Apiotrichum porosum DSM 27194.</title>
        <authorList>
            <person name="Aliyu H."/>
            <person name="Gorte O."/>
            <person name="Ochsenreither K."/>
        </authorList>
    </citation>
    <scope>NUCLEOTIDE SEQUENCE [LARGE SCALE GENOMIC DNA]</scope>
    <source>
        <strain evidence="2 3">DSM 27194</strain>
    </source>
</reference>
<keyword evidence="3" id="KW-1185">Reference proteome</keyword>
<comment type="caution">
    <text evidence="2">The sequence shown here is derived from an EMBL/GenBank/DDBJ whole genome shotgun (WGS) entry which is preliminary data.</text>
</comment>
<feature type="region of interest" description="Disordered" evidence="1">
    <location>
        <begin position="272"/>
        <end position="339"/>
    </location>
</feature>
<proteinExistence type="predicted"/>
<evidence type="ECO:0000256" key="1">
    <source>
        <dbReference type="SAM" id="MobiDB-lite"/>
    </source>
</evidence>